<dbReference type="Proteomes" id="UP001055811">
    <property type="component" value="Linkage Group LG05"/>
</dbReference>
<comment type="caution">
    <text evidence="1">The sequence shown here is derived from an EMBL/GenBank/DDBJ whole genome shotgun (WGS) entry which is preliminary data.</text>
</comment>
<dbReference type="EMBL" id="CM042013">
    <property type="protein sequence ID" value="KAI3740516.1"/>
    <property type="molecule type" value="Genomic_DNA"/>
</dbReference>
<evidence type="ECO:0000313" key="2">
    <source>
        <dbReference type="Proteomes" id="UP001055811"/>
    </source>
</evidence>
<gene>
    <name evidence="1" type="ORF">L2E82_30983</name>
</gene>
<evidence type="ECO:0000313" key="1">
    <source>
        <dbReference type="EMBL" id="KAI3740516.1"/>
    </source>
</evidence>
<protein>
    <submittedName>
        <fullName evidence="1">Uncharacterized protein</fullName>
    </submittedName>
</protein>
<name>A0ACB9D293_CICIN</name>
<sequence length="111" mass="12687">MLSDHDENPRMLSDRDVIPVVPDTVFEEGFNAFNERNEEKRGKNVLVDEAIEVNDSPTTPKKLEGKDKLEEFKSYVCNKDESAFSINNLDSDFAKISQSKFLNGLPMEYPK</sequence>
<reference evidence="2" key="1">
    <citation type="journal article" date="2022" name="Mol. Ecol. Resour.">
        <title>The genomes of chicory, endive, great burdock and yacon provide insights into Asteraceae palaeo-polyploidization history and plant inulin production.</title>
        <authorList>
            <person name="Fan W."/>
            <person name="Wang S."/>
            <person name="Wang H."/>
            <person name="Wang A."/>
            <person name="Jiang F."/>
            <person name="Liu H."/>
            <person name="Zhao H."/>
            <person name="Xu D."/>
            <person name="Zhang Y."/>
        </authorList>
    </citation>
    <scope>NUCLEOTIDE SEQUENCE [LARGE SCALE GENOMIC DNA]</scope>
    <source>
        <strain evidence="2">cv. Punajuju</strain>
    </source>
</reference>
<reference evidence="1 2" key="2">
    <citation type="journal article" date="2022" name="Mol. Ecol. Resour.">
        <title>The genomes of chicory, endive, great burdock and yacon provide insights into Asteraceae paleo-polyploidization history and plant inulin production.</title>
        <authorList>
            <person name="Fan W."/>
            <person name="Wang S."/>
            <person name="Wang H."/>
            <person name="Wang A."/>
            <person name="Jiang F."/>
            <person name="Liu H."/>
            <person name="Zhao H."/>
            <person name="Xu D."/>
            <person name="Zhang Y."/>
        </authorList>
    </citation>
    <scope>NUCLEOTIDE SEQUENCE [LARGE SCALE GENOMIC DNA]</scope>
    <source>
        <strain evidence="2">cv. Punajuju</strain>
        <tissue evidence="1">Leaves</tissue>
    </source>
</reference>
<keyword evidence="2" id="KW-1185">Reference proteome</keyword>
<accession>A0ACB9D293</accession>
<organism evidence="1 2">
    <name type="scientific">Cichorium intybus</name>
    <name type="common">Chicory</name>
    <dbReference type="NCBI Taxonomy" id="13427"/>
    <lineage>
        <taxon>Eukaryota</taxon>
        <taxon>Viridiplantae</taxon>
        <taxon>Streptophyta</taxon>
        <taxon>Embryophyta</taxon>
        <taxon>Tracheophyta</taxon>
        <taxon>Spermatophyta</taxon>
        <taxon>Magnoliopsida</taxon>
        <taxon>eudicotyledons</taxon>
        <taxon>Gunneridae</taxon>
        <taxon>Pentapetalae</taxon>
        <taxon>asterids</taxon>
        <taxon>campanulids</taxon>
        <taxon>Asterales</taxon>
        <taxon>Asteraceae</taxon>
        <taxon>Cichorioideae</taxon>
        <taxon>Cichorieae</taxon>
        <taxon>Cichoriinae</taxon>
        <taxon>Cichorium</taxon>
    </lineage>
</organism>
<proteinExistence type="predicted"/>